<evidence type="ECO:0000313" key="3">
    <source>
        <dbReference type="Proteomes" id="UP000006035"/>
    </source>
</evidence>
<dbReference type="EMBL" id="AFTL01000019">
    <property type="protein sequence ID" value="EGS36104.1"/>
    <property type="molecule type" value="Genomic_DNA"/>
</dbReference>
<dbReference type="RefSeq" id="WP_003716154.1">
    <property type="nucleotide sequence ID" value="NZ_AFTL01000019.1"/>
</dbReference>
<name>A0ABN0D5V4_9LACO</name>
<comment type="similarity">
    <text evidence="1">Belongs to the ROK (NagC/XylR) family.</text>
</comment>
<reference evidence="2 3" key="1">
    <citation type="submission" date="2011-05" db="EMBL/GenBank/DDBJ databases">
        <authorList>
            <person name="Durkin A.S."/>
            <person name="Kim M."/>
            <person name="Radune D."/>
            <person name="Hostetler J."/>
            <person name="Torralba M."/>
            <person name="Gillis M."/>
            <person name="Methe B."/>
            <person name="Sutton G."/>
            <person name="Nelson K.E."/>
        </authorList>
    </citation>
    <scope>NUCLEOTIDE SEQUENCE [LARGE SCALE GENOMIC DNA]</scope>
    <source>
        <strain evidence="2 3">F0423</strain>
    </source>
</reference>
<protein>
    <submittedName>
        <fullName evidence="2">ROK family protein</fullName>
    </submittedName>
</protein>
<accession>A0ABN0D5V4</accession>
<keyword evidence="3" id="KW-1185">Reference proteome</keyword>
<evidence type="ECO:0000313" key="2">
    <source>
        <dbReference type="EMBL" id="EGS36104.1"/>
    </source>
</evidence>
<dbReference type="CDD" id="cd24152">
    <property type="entry name" value="ASKHA_NBD_ROK-like"/>
    <property type="match status" value="1"/>
</dbReference>
<dbReference type="Pfam" id="PF00480">
    <property type="entry name" value="ROK"/>
    <property type="match status" value="1"/>
</dbReference>
<dbReference type="Gene3D" id="3.30.420.40">
    <property type="match status" value="2"/>
</dbReference>
<comment type="caution">
    <text evidence="2">The sequence shown here is derived from an EMBL/GenBank/DDBJ whole genome shotgun (WGS) entry which is preliminary data.</text>
</comment>
<dbReference type="PANTHER" id="PTHR18964">
    <property type="entry name" value="ROK (REPRESSOR, ORF, KINASE) FAMILY"/>
    <property type="match status" value="1"/>
</dbReference>
<organism evidence="2 3">
    <name type="scientific">Limosilactobacillus oris F0423</name>
    <dbReference type="NCBI Taxonomy" id="944562"/>
    <lineage>
        <taxon>Bacteria</taxon>
        <taxon>Bacillati</taxon>
        <taxon>Bacillota</taxon>
        <taxon>Bacilli</taxon>
        <taxon>Lactobacillales</taxon>
        <taxon>Lactobacillaceae</taxon>
        <taxon>Limosilactobacillus</taxon>
    </lineage>
</organism>
<dbReference type="InterPro" id="IPR000600">
    <property type="entry name" value="ROK"/>
</dbReference>
<evidence type="ECO:0000256" key="1">
    <source>
        <dbReference type="ARBA" id="ARBA00006479"/>
    </source>
</evidence>
<dbReference type="Proteomes" id="UP000006035">
    <property type="component" value="Unassembled WGS sequence"/>
</dbReference>
<dbReference type="InterPro" id="IPR043129">
    <property type="entry name" value="ATPase_NBD"/>
</dbReference>
<dbReference type="PANTHER" id="PTHR18964:SF170">
    <property type="entry name" value="SUGAR KINASE"/>
    <property type="match status" value="1"/>
</dbReference>
<sequence length="299" mass="32780">MEKQYLSIDIGGTEIKYGLLNRSGNLIMHQKVATPQEGISRFLEVVDGIIHQYRGQIRGVAFSVPGTVIPKSGQIKIGGALTYLDGLDLVSHVHQEIDPQLIVAVENDGKAAALAELWLGALRHEKNCAAIVLGTGVGGGIILDGHLYRGTHYEAGELSFMPSKGGNNKYGETGSAVKMINKIAKHYNIINLNDGLAVFEKIKNRDHYAYKVFKKYCWRIACMILSIQSVVDLDRYVIGGGISAQPIVADTIRAQYDRLVKKVDLANVPKPAILKAYFENNANLYGGVYNLLLQVNDEL</sequence>
<gene>
    <name evidence="2" type="ORF">HMPREF9102_1052</name>
</gene>
<dbReference type="SUPFAM" id="SSF53067">
    <property type="entry name" value="Actin-like ATPase domain"/>
    <property type="match status" value="1"/>
</dbReference>
<proteinExistence type="inferred from homology"/>